<dbReference type="InterPro" id="IPR016073">
    <property type="entry name" value="Skp1_comp_POZ"/>
</dbReference>
<dbReference type="KEGG" id="gfs:119634466"/>
<evidence type="ECO:0000313" key="5">
    <source>
        <dbReference type="Proteomes" id="UP000092443"/>
    </source>
</evidence>
<dbReference type="SUPFAM" id="SSF54695">
    <property type="entry name" value="POZ domain"/>
    <property type="match status" value="1"/>
</dbReference>
<proteinExistence type="inferred from homology"/>
<name>A0A8U0WHL8_9MUSC</name>
<dbReference type="AlphaFoldDB" id="A0A8U0WHL8"/>
<dbReference type="InterPro" id="IPR011333">
    <property type="entry name" value="SKP1/BTB/POZ_sf"/>
</dbReference>
<keyword evidence="5" id="KW-1185">Reference proteome</keyword>
<organism evidence="5 6">
    <name type="scientific">Glossina fuscipes</name>
    <dbReference type="NCBI Taxonomy" id="7396"/>
    <lineage>
        <taxon>Eukaryota</taxon>
        <taxon>Metazoa</taxon>
        <taxon>Ecdysozoa</taxon>
        <taxon>Arthropoda</taxon>
        <taxon>Hexapoda</taxon>
        <taxon>Insecta</taxon>
        <taxon>Pterygota</taxon>
        <taxon>Neoptera</taxon>
        <taxon>Endopterygota</taxon>
        <taxon>Diptera</taxon>
        <taxon>Brachycera</taxon>
        <taxon>Muscomorpha</taxon>
        <taxon>Hippoboscoidea</taxon>
        <taxon>Glossinidae</taxon>
        <taxon>Glossina</taxon>
    </lineage>
</organism>
<feature type="domain" description="SKP1 component POZ" evidence="4">
    <location>
        <begin position="2"/>
        <end position="65"/>
    </location>
</feature>
<evidence type="ECO:0000256" key="3">
    <source>
        <dbReference type="PIRNR" id="PIRNR028729"/>
    </source>
</evidence>
<dbReference type="RefSeq" id="XP_037884608.1">
    <property type="nucleotide sequence ID" value="XM_038028680.1"/>
</dbReference>
<evidence type="ECO:0000256" key="2">
    <source>
        <dbReference type="ARBA" id="ARBA00022786"/>
    </source>
</evidence>
<dbReference type="PIRSF" id="PIRSF028729">
    <property type="entry name" value="E3_ubiquit_lig_SCF_Skp"/>
    <property type="match status" value="1"/>
</dbReference>
<sequence length="132" mass="15115">MPSIQLESSDHETFDVDVQLATRFGIIKTLLEVYRMEDCDNIIVPLPYVDAVTLRKVLEWVCYHKEDKSTGGHDDDEQKPTDILAWEADFLNICQVDLFKLMLGAMYLCVKDLIVAICRSIIRINGNLQPIN</sequence>
<evidence type="ECO:0000313" key="6">
    <source>
        <dbReference type="RefSeq" id="XP_037884608.1"/>
    </source>
</evidence>
<dbReference type="GO" id="GO:0006511">
    <property type="term" value="P:ubiquitin-dependent protein catabolic process"/>
    <property type="evidence" value="ECO:0007669"/>
    <property type="project" value="InterPro"/>
</dbReference>
<dbReference type="Gene3D" id="3.30.710.10">
    <property type="entry name" value="Potassium Channel Kv1.1, Chain A"/>
    <property type="match status" value="1"/>
</dbReference>
<keyword evidence="2 3" id="KW-0833">Ubl conjugation pathway</keyword>
<comment type="similarity">
    <text evidence="1 3">Belongs to the SKP1 family.</text>
</comment>
<reference evidence="6" key="1">
    <citation type="submission" date="2025-08" db="UniProtKB">
        <authorList>
            <consortium name="RefSeq"/>
        </authorList>
    </citation>
    <scope>IDENTIFICATION</scope>
    <source>
        <tissue evidence="6">Whole body pupa</tissue>
    </source>
</reference>
<dbReference type="SUPFAM" id="SSF81382">
    <property type="entry name" value="Skp1 dimerisation domain-like"/>
    <property type="match status" value="1"/>
</dbReference>
<dbReference type="InterPro" id="IPR016897">
    <property type="entry name" value="SKP1"/>
</dbReference>
<dbReference type="SMART" id="SM00512">
    <property type="entry name" value="Skp1"/>
    <property type="match status" value="1"/>
</dbReference>
<dbReference type="InterPro" id="IPR001232">
    <property type="entry name" value="SKP1-like"/>
</dbReference>
<dbReference type="Proteomes" id="UP000092443">
    <property type="component" value="Unplaced"/>
</dbReference>
<gene>
    <name evidence="6" type="primary">LOC119634466</name>
</gene>
<evidence type="ECO:0000259" key="4">
    <source>
        <dbReference type="Pfam" id="PF03931"/>
    </source>
</evidence>
<dbReference type="PANTHER" id="PTHR11165">
    <property type="entry name" value="SKP1"/>
    <property type="match status" value="1"/>
</dbReference>
<comment type="pathway">
    <text evidence="3">Protein modification; protein ubiquitination.</text>
</comment>
<protein>
    <submittedName>
        <fullName evidence="6">S-phase kinase-associated protein 1-like</fullName>
    </submittedName>
</protein>
<dbReference type="InterPro" id="IPR036296">
    <property type="entry name" value="SKP1-like_dim_sf"/>
</dbReference>
<evidence type="ECO:0000256" key="1">
    <source>
        <dbReference type="ARBA" id="ARBA00009993"/>
    </source>
</evidence>
<dbReference type="GeneID" id="119634466"/>
<dbReference type="Pfam" id="PF03931">
    <property type="entry name" value="Skp1_POZ"/>
    <property type="match status" value="1"/>
</dbReference>
<accession>A0A8U0WHL8</accession>